<dbReference type="EMBL" id="KZ155785">
    <property type="protein sequence ID" value="OUS45901.1"/>
    <property type="molecule type" value="Genomic_DNA"/>
</dbReference>
<organism evidence="1 3">
    <name type="scientific">Ostreococcus tauri</name>
    <name type="common">Marine green alga</name>
    <dbReference type="NCBI Taxonomy" id="70448"/>
    <lineage>
        <taxon>Eukaryota</taxon>
        <taxon>Viridiplantae</taxon>
        <taxon>Chlorophyta</taxon>
        <taxon>Mamiellophyceae</taxon>
        <taxon>Mamiellales</taxon>
        <taxon>Bathycoccaceae</taxon>
        <taxon>Ostreococcus</taxon>
    </lineage>
</organism>
<dbReference type="InParanoid" id="Q00W73"/>
<dbReference type="PANTHER" id="PTHR31051:SF1">
    <property type="entry name" value="PROTEASOME ASSEMBLY CHAPERONE 3"/>
    <property type="match status" value="1"/>
</dbReference>
<keyword evidence="1" id="KW-0647">Proteasome</keyword>
<dbReference type="Pfam" id="PF10178">
    <property type="entry name" value="PAC3"/>
    <property type="match status" value="1"/>
</dbReference>
<dbReference type="KEGG" id="ota:OT_ostta14g01190"/>
<reference evidence="1 3" key="1">
    <citation type="journal article" date="2006" name="Proc. Natl. Acad. Sci. U.S.A.">
        <title>Genome analysis of the smallest free-living eukaryote Ostreococcus tauri unveils many unique features.</title>
        <authorList>
            <person name="Derelle E."/>
            <person name="Ferraz C."/>
            <person name="Rombauts S."/>
            <person name="Rouze P."/>
            <person name="Worden A.Z."/>
            <person name="Robbens S."/>
            <person name="Partensky F."/>
            <person name="Degroeve S."/>
            <person name="Echeynie S."/>
            <person name="Cooke R."/>
            <person name="Saeys Y."/>
            <person name="Wuyts J."/>
            <person name="Jabbari K."/>
            <person name="Bowler C."/>
            <person name="Panaud O."/>
            <person name="Piegu B."/>
            <person name="Ball S.G."/>
            <person name="Ral J.-P."/>
            <person name="Bouget F.-Y."/>
            <person name="Piganeau G."/>
            <person name="De Baets B."/>
            <person name="Picard A."/>
            <person name="Delseny M."/>
            <person name="Demaille J."/>
            <person name="Van de Peer Y."/>
            <person name="Moreau H."/>
        </authorList>
    </citation>
    <scope>NUCLEOTIDE SEQUENCE [LARGE SCALE GENOMIC DNA]</scope>
    <source>
        <strain evidence="1 3">OTTH0595</strain>
    </source>
</reference>
<dbReference type="FunCoup" id="Q00W73">
    <property type="interactions" value="1191"/>
</dbReference>
<evidence type="ECO:0000313" key="1">
    <source>
        <dbReference type="EMBL" id="CAL56885.1"/>
    </source>
</evidence>
<accession>A0A1Y5I8Z0</accession>
<dbReference type="RefSeq" id="XP_003082930.1">
    <property type="nucleotide sequence ID" value="XM_003082882.1"/>
</dbReference>
<dbReference type="EMBL" id="CAID01000014">
    <property type="protein sequence ID" value="CAL56885.1"/>
    <property type="molecule type" value="Genomic_DNA"/>
</dbReference>
<keyword evidence="3" id="KW-1185">Reference proteome</keyword>
<dbReference type="AlphaFoldDB" id="Q00W73"/>
<sequence length="138" mass="14769">MFPPRSGACACEIASVHTEFLITEYTDRVLVVATQIGKLGTVYHLRRDVPGELSLQRADADALADDEGLARCETLIGRRDDATLDACARRIGEVLFARGLEKPIVCALGLRSGCGLEAKRAVASTAIERASELLGIAQ</sequence>
<protein>
    <submittedName>
        <fullName evidence="1">Proteasome assembly chaperone 3</fullName>
    </submittedName>
</protein>
<reference evidence="2" key="3">
    <citation type="submission" date="2017-04" db="EMBL/GenBank/DDBJ databases">
        <title>Population genomics of picophytoplankton unveils novel chromosome hypervariability.</title>
        <authorList>
            <consortium name="DOE Joint Genome Institute"/>
            <person name="Blanc-Mathieu R."/>
            <person name="Krasovec M."/>
            <person name="Hebrard M."/>
            <person name="Yau S."/>
            <person name="Desgranges E."/>
            <person name="Martin J."/>
            <person name="Schackwitz W."/>
            <person name="Kuo A."/>
            <person name="Salin G."/>
            <person name="Donnadieu C."/>
            <person name="Desdevises Y."/>
            <person name="Sanchez-Ferandin S."/>
            <person name="Moreau H."/>
            <person name="Rivals E."/>
            <person name="Grigoriev I.V."/>
            <person name="Grimsley N."/>
            <person name="Eyre-Walker A."/>
            <person name="Piganeau G."/>
        </authorList>
    </citation>
    <scope>NUCLEOTIDE SEQUENCE [LARGE SCALE GENOMIC DNA]</scope>
    <source>
        <strain evidence="2">RCC 1115</strain>
    </source>
</reference>
<gene>
    <name evidence="2" type="ORF">BE221DRAFT_192574</name>
    <name evidence="1" type="ORF">OT_ostta14g01190</name>
</gene>
<dbReference type="STRING" id="70448.Q00W73"/>
<dbReference type="Proteomes" id="UP000195557">
    <property type="component" value="Unassembled WGS sequence"/>
</dbReference>
<name>Q00W73_OSTTA</name>
<evidence type="ECO:0000313" key="3">
    <source>
        <dbReference type="Proteomes" id="UP000009170"/>
    </source>
</evidence>
<dbReference type="Proteomes" id="UP000009170">
    <property type="component" value="Unassembled WGS sequence"/>
</dbReference>
<dbReference type="InterPro" id="IPR053720">
    <property type="entry name" value="Psm_Assembly_Chaperone"/>
</dbReference>
<accession>Q00W73</accession>
<dbReference type="GO" id="GO:0043248">
    <property type="term" value="P:proteasome assembly"/>
    <property type="evidence" value="ECO:0007669"/>
    <property type="project" value="InterPro"/>
</dbReference>
<accession>A0A454XP49</accession>
<dbReference type="GO" id="GO:0000502">
    <property type="term" value="C:proteasome complex"/>
    <property type="evidence" value="ECO:0007669"/>
    <property type="project" value="UniProtKB-KW"/>
</dbReference>
<dbReference type="OMA" id="HTEFLIT"/>
<evidence type="ECO:0000313" key="2">
    <source>
        <dbReference type="EMBL" id="OUS45901.1"/>
    </source>
</evidence>
<proteinExistence type="predicted"/>
<dbReference type="PANTHER" id="PTHR31051">
    <property type="entry name" value="PROTEASOME ASSEMBLY CHAPERONE 3"/>
    <property type="match status" value="1"/>
</dbReference>
<dbReference type="OrthoDB" id="5839at2759"/>
<reference evidence="1" key="2">
    <citation type="journal article" date="2014" name="BMC Genomics">
        <title>An improved genome of the model marine alga Ostreococcus tauri unfolds by assessing Illumina de novo assemblies.</title>
        <authorList>
            <person name="Blanc-Mathieu R."/>
            <person name="Verhelst B."/>
            <person name="Derelle E."/>
            <person name="Rombauts S."/>
            <person name="Bouget F.Y."/>
            <person name="Carre I."/>
            <person name="Chateau A."/>
            <person name="Eyre-Walker A."/>
            <person name="Grimsley N."/>
            <person name="Moreau H."/>
            <person name="Piegu B."/>
            <person name="Rivals E."/>
            <person name="Schackwitz W."/>
            <person name="Van de Peer Y."/>
            <person name="Piganeau G."/>
        </authorList>
    </citation>
    <scope>NUCLEOTIDE SEQUENCE</scope>
    <source>
        <strain evidence="1">RCC4221</strain>
    </source>
</reference>
<dbReference type="GeneID" id="9837851"/>
<dbReference type="Gene3D" id="3.30.230.90">
    <property type="match status" value="1"/>
</dbReference>
<dbReference type="InterPro" id="IPR018788">
    <property type="entry name" value="Proteasome_assmbl_chp_3"/>
</dbReference>